<dbReference type="InterPro" id="IPR050596">
    <property type="entry name" value="AspAT/PAT-like"/>
</dbReference>
<keyword evidence="5 9" id="KW-0808">Transferase</keyword>
<evidence type="ECO:0000313" key="9">
    <source>
        <dbReference type="EMBL" id="SNB51486.1"/>
    </source>
</evidence>
<reference evidence="10" key="1">
    <citation type="submission" date="2017-06" db="EMBL/GenBank/DDBJ databases">
        <authorList>
            <person name="Varghese N."/>
            <person name="Submissions S."/>
        </authorList>
    </citation>
    <scope>NUCLEOTIDE SEQUENCE [LARGE SCALE GENOMIC DNA]</scope>
    <source>
        <strain evidence="10">DSM 137</strain>
    </source>
</reference>
<keyword evidence="6" id="KW-0663">Pyridoxal phosphate</keyword>
<dbReference type="Gene3D" id="3.40.640.10">
    <property type="entry name" value="Type I PLP-dependent aspartate aminotransferase-like (Major domain)"/>
    <property type="match status" value="1"/>
</dbReference>
<protein>
    <recommendedName>
        <fullName evidence="3">aspartate transaminase</fullName>
        <ecNumber evidence="3">2.6.1.1</ecNumber>
    </recommendedName>
</protein>
<comment type="catalytic activity">
    <reaction evidence="7">
        <text>L-aspartate + 2-oxoglutarate = oxaloacetate + L-glutamate</text>
        <dbReference type="Rhea" id="RHEA:21824"/>
        <dbReference type="ChEBI" id="CHEBI:16452"/>
        <dbReference type="ChEBI" id="CHEBI:16810"/>
        <dbReference type="ChEBI" id="CHEBI:29985"/>
        <dbReference type="ChEBI" id="CHEBI:29991"/>
        <dbReference type="EC" id="2.6.1.1"/>
    </reaction>
</comment>
<gene>
    <name evidence="9" type="ORF">SAMN06265338_10187</name>
</gene>
<dbReference type="OrthoDB" id="9804407at2"/>
<dbReference type="CDD" id="cd00609">
    <property type="entry name" value="AAT_like"/>
    <property type="match status" value="1"/>
</dbReference>
<dbReference type="InterPro" id="IPR015424">
    <property type="entry name" value="PyrdxlP-dep_Trfase"/>
</dbReference>
<dbReference type="GO" id="GO:0006520">
    <property type="term" value="P:amino acid metabolic process"/>
    <property type="evidence" value="ECO:0007669"/>
    <property type="project" value="InterPro"/>
</dbReference>
<evidence type="ECO:0000256" key="5">
    <source>
        <dbReference type="ARBA" id="ARBA00022679"/>
    </source>
</evidence>
<organism evidence="9 10">
    <name type="scientific">Rhodoblastus acidophilus</name>
    <name type="common">Rhodopseudomonas acidophila</name>
    <dbReference type="NCBI Taxonomy" id="1074"/>
    <lineage>
        <taxon>Bacteria</taxon>
        <taxon>Pseudomonadati</taxon>
        <taxon>Pseudomonadota</taxon>
        <taxon>Alphaproteobacteria</taxon>
        <taxon>Hyphomicrobiales</taxon>
        <taxon>Rhodoblastaceae</taxon>
        <taxon>Rhodoblastus</taxon>
    </lineage>
</organism>
<dbReference type="EMBL" id="FYDG01000001">
    <property type="protein sequence ID" value="SNB51486.1"/>
    <property type="molecule type" value="Genomic_DNA"/>
</dbReference>
<comment type="cofactor">
    <cofactor evidence="1">
        <name>pyridoxal 5'-phosphate</name>
        <dbReference type="ChEBI" id="CHEBI:597326"/>
    </cofactor>
</comment>
<dbReference type="PANTHER" id="PTHR46383">
    <property type="entry name" value="ASPARTATE AMINOTRANSFERASE"/>
    <property type="match status" value="1"/>
</dbReference>
<name>A0A212PWT2_RHOAC</name>
<dbReference type="GO" id="GO:0004069">
    <property type="term" value="F:L-aspartate:2-oxoglutarate aminotransferase activity"/>
    <property type="evidence" value="ECO:0007669"/>
    <property type="project" value="UniProtKB-EC"/>
</dbReference>
<dbReference type="AlphaFoldDB" id="A0A212PWT2"/>
<proteinExistence type="inferred from homology"/>
<dbReference type="InterPro" id="IPR004839">
    <property type="entry name" value="Aminotransferase_I/II_large"/>
</dbReference>
<dbReference type="GO" id="GO:0030170">
    <property type="term" value="F:pyridoxal phosphate binding"/>
    <property type="evidence" value="ECO:0007669"/>
    <property type="project" value="InterPro"/>
</dbReference>
<dbReference type="SUPFAM" id="SSF53383">
    <property type="entry name" value="PLP-dependent transferases"/>
    <property type="match status" value="1"/>
</dbReference>
<evidence type="ECO:0000256" key="4">
    <source>
        <dbReference type="ARBA" id="ARBA00022576"/>
    </source>
</evidence>
<dbReference type="InterPro" id="IPR015421">
    <property type="entry name" value="PyrdxlP-dep_Trfase_major"/>
</dbReference>
<keyword evidence="4 9" id="KW-0032">Aminotransferase</keyword>
<comment type="similarity">
    <text evidence="2">Belongs to the class-I pyridoxal-phosphate-dependent aminotransferase family.</text>
</comment>
<evidence type="ECO:0000256" key="6">
    <source>
        <dbReference type="ARBA" id="ARBA00022898"/>
    </source>
</evidence>
<sequence length="384" mass="41760">MSDSPFLTPARRAAIAPFLAMDVMREAAQLRAGGRDIIQMEVGAPCAGPPRRAREAVMAALDGRAIGYTDALGQTSLRQRIARHYRETYGVEIDPERVAVTTGSSGGFIMAFLALFDAGARVAINCPSYPCYRNILGAFGVETVELRGVEGVTPEQVEAADDARKLDGLLLMNPSNPTGALQSDESMRKIAQICEKRGIKFISDEIYHGLTYERPAQTALAFSQAAVVVNSFSKYYCMTGWRVGWLVVPPGFSRVIERLQQSLAISPPTLSQIAAEAAFDATEELEAVKAGYARNRRILLDALTGMGFGLAPADGAFYVYADLSRFSDNSLEFCKNLLERAGVAATPGVDFDPSQGRRALRFSYAGVEVDMIEAMRRLKTFLGR</sequence>
<keyword evidence="10" id="KW-1185">Reference proteome</keyword>
<evidence type="ECO:0000256" key="1">
    <source>
        <dbReference type="ARBA" id="ARBA00001933"/>
    </source>
</evidence>
<dbReference type="Proteomes" id="UP000198418">
    <property type="component" value="Unassembled WGS sequence"/>
</dbReference>
<dbReference type="EC" id="2.6.1.1" evidence="3"/>
<feature type="domain" description="Aminotransferase class I/classII large" evidence="8">
    <location>
        <begin position="36"/>
        <end position="373"/>
    </location>
</feature>
<evidence type="ECO:0000256" key="3">
    <source>
        <dbReference type="ARBA" id="ARBA00012753"/>
    </source>
</evidence>
<evidence type="ECO:0000259" key="8">
    <source>
        <dbReference type="Pfam" id="PF00155"/>
    </source>
</evidence>
<evidence type="ECO:0000256" key="7">
    <source>
        <dbReference type="ARBA" id="ARBA00049185"/>
    </source>
</evidence>
<evidence type="ECO:0000313" key="10">
    <source>
        <dbReference type="Proteomes" id="UP000198418"/>
    </source>
</evidence>
<dbReference type="PANTHER" id="PTHR46383:SF2">
    <property type="entry name" value="AMINOTRANSFERASE"/>
    <property type="match status" value="1"/>
</dbReference>
<accession>A0A212PWT2</accession>
<dbReference type="RefSeq" id="WP_088518605.1">
    <property type="nucleotide sequence ID" value="NZ_FYDG01000001.1"/>
</dbReference>
<dbReference type="Pfam" id="PF00155">
    <property type="entry name" value="Aminotran_1_2"/>
    <property type="match status" value="1"/>
</dbReference>
<evidence type="ECO:0000256" key="2">
    <source>
        <dbReference type="ARBA" id="ARBA00007441"/>
    </source>
</evidence>